<gene>
    <name evidence="3" type="ORF">GCM10007291_15220</name>
</gene>
<name>A0ABQ3FBN8_9RHOB</name>
<dbReference type="RefSeq" id="WP_189380622.1">
    <property type="nucleotide sequence ID" value="NZ_BMYI01000002.1"/>
</dbReference>
<feature type="region of interest" description="Disordered" evidence="2">
    <location>
        <begin position="95"/>
        <end position="137"/>
    </location>
</feature>
<reference evidence="4" key="1">
    <citation type="journal article" date="2019" name="Int. J. Syst. Evol. Microbiol.">
        <title>The Global Catalogue of Microorganisms (GCM) 10K type strain sequencing project: providing services to taxonomists for standard genome sequencing and annotation.</title>
        <authorList>
            <consortium name="The Broad Institute Genomics Platform"/>
            <consortium name="The Broad Institute Genome Sequencing Center for Infectious Disease"/>
            <person name="Wu L."/>
            <person name="Ma J."/>
        </authorList>
    </citation>
    <scope>NUCLEOTIDE SEQUENCE [LARGE SCALE GENOMIC DNA]</scope>
    <source>
        <strain evidence="4">KCTC 23298</strain>
    </source>
</reference>
<protein>
    <submittedName>
        <fullName evidence="3">Uncharacterized protein</fullName>
    </submittedName>
</protein>
<evidence type="ECO:0000313" key="3">
    <source>
        <dbReference type="EMBL" id="GHC17405.1"/>
    </source>
</evidence>
<feature type="compositionally biased region" description="Basic and acidic residues" evidence="2">
    <location>
        <begin position="95"/>
        <end position="104"/>
    </location>
</feature>
<proteinExistence type="predicted"/>
<dbReference type="EMBL" id="BMYI01000002">
    <property type="protein sequence ID" value="GHC17405.1"/>
    <property type="molecule type" value="Genomic_DNA"/>
</dbReference>
<evidence type="ECO:0000256" key="2">
    <source>
        <dbReference type="SAM" id="MobiDB-lite"/>
    </source>
</evidence>
<evidence type="ECO:0000256" key="1">
    <source>
        <dbReference type="SAM" id="Coils"/>
    </source>
</evidence>
<feature type="compositionally biased region" description="Basic and acidic residues" evidence="2">
    <location>
        <begin position="126"/>
        <end position="135"/>
    </location>
</feature>
<keyword evidence="1" id="KW-0175">Coiled coil</keyword>
<organism evidence="3 4">
    <name type="scientific">Gemmobacter nanjingensis</name>
    <dbReference type="NCBI Taxonomy" id="488454"/>
    <lineage>
        <taxon>Bacteria</taxon>
        <taxon>Pseudomonadati</taxon>
        <taxon>Pseudomonadota</taxon>
        <taxon>Alphaproteobacteria</taxon>
        <taxon>Rhodobacterales</taxon>
        <taxon>Paracoccaceae</taxon>
        <taxon>Gemmobacter</taxon>
    </lineage>
</organism>
<evidence type="ECO:0000313" key="4">
    <source>
        <dbReference type="Proteomes" id="UP000658305"/>
    </source>
</evidence>
<accession>A0ABQ3FBN8</accession>
<dbReference type="Proteomes" id="UP000658305">
    <property type="component" value="Unassembled WGS sequence"/>
</dbReference>
<keyword evidence="4" id="KW-1185">Reference proteome</keyword>
<sequence length="186" mass="22272">MRNPAESQDEWEDDEGRIWPVVKLTAYDRRRNELRELEAKRDALEAKSDLDDRERQTLATLIPVIAKAQERFEREGKRAKEDLWRKRRGVDEWRAGEGRDDYNAKRRKVRHHPNADLSDMTPDQKAQYERDRRSDANWFKRQREKGVNEAAITAAYAERLEVRRREREERAEDEAAMADIRRRAIV</sequence>
<comment type="caution">
    <text evidence="3">The sequence shown here is derived from an EMBL/GenBank/DDBJ whole genome shotgun (WGS) entry which is preliminary data.</text>
</comment>
<feature type="coiled-coil region" evidence="1">
    <location>
        <begin position="27"/>
        <end position="54"/>
    </location>
</feature>